<evidence type="ECO:0000313" key="5">
    <source>
        <dbReference type="EMBL" id="RFU25802.1"/>
    </source>
</evidence>
<evidence type="ECO:0000256" key="3">
    <source>
        <dbReference type="PIRSR" id="PIRSR601765-1"/>
    </source>
</evidence>
<keyword evidence="2" id="KW-0560">Oxidoreductase</keyword>
<sequence>MSTGRLPASLAIGTHTWTPTPESEKEIDEMVLLMRKHNITRLDTARSYGMGDSEIAIGNKNLAAEFSICTKTDSNLVLSPGEGLTAQHLLDSAYASFKALKVDKVSVYLLHAPDDRIPASETMSAIQKLYKEGRFEKFGVSNHTLDQVLALHTYAKEHNMILPTVFQASYSPAVRLNETRLFPTLRALNISIQAYSPLAAGFLTKTPEQITAGVPGRWDPNTMGGAVSRHLFFKPSYLEMLKHYGKLAEESGAGRIGLALRWVRWHGALRGELGDEMILGAKYWEAARGSTEGGRKGPAGGIVEANKHYTTECNSGGLSLPPSKKITIVTRMDAPIDPAAAFGLSLGEANIIRNAGASAVDGLRSILIANHVLGTENVWIVKHTKCGLLGATNEFARNIVKENLGGSAHKL</sequence>
<comment type="similarity">
    <text evidence="1">Belongs to the beta-class carbonic anhydrase family.</text>
</comment>
<dbReference type="SUPFAM" id="SSF51430">
    <property type="entry name" value="NAD(P)-linked oxidoreductase"/>
    <property type="match status" value="1"/>
</dbReference>
<dbReference type="STRING" id="5539.A0A3E2GXS6"/>
<dbReference type="InterPro" id="IPR001765">
    <property type="entry name" value="Carbonic_anhydrase"/>
</dbReference>
<feature type="binding site" evidence="3">
    <location>
        <position position="386"/>
    </location>
    <ligand>
        <name>Zn(2+)</name>
        <dbReference type="ChEBI" id="CHEBI:29105"/>
    </ligand>
</feature>
<keyword evidence="3" id="KW-0862">Zinc</keyword>
<proteinExistence type="inferred from homology"/>
<dbReference type="GO" id="GO:0004089">
    <property type="term" value="F:carbonate dehydratase activity"/>
    <property type="evidence" value="ECO:0007669"/>
    <property type="project" value="InterPro"/>
</dbReference>
<dbReference type="InterPro" id="IPR036874">
    <property type="entry name" value="Carbonic_anhydrase_sf"/>
</dbReference>
<dbReference type="InterPro" id="IPR023210">
    <property type="entry name" value="NADP_OxRdtase_dom"/>
</dbReference>
<dbReference type="Gene3D" id="3.40.1050.10">
    <property type="entry name" value="Carbonic anhydrase"/>
    <property type="match status" value="1"/>
</dbReference>
<evidence type="ECO:0000313" key="6">
    <source>
        <dbReference type="Proteomes" id="UP000258309"/>
    </source>
</evidence>
<feature type="binding site" evidence="3">
    <location>
        <position position="383"/>
    </location>
    <ligand>
        <name>Zn(2+)</name>
        <dbReference type="ChEBI" id="CHEBI:29105"/>
    </ligand>
</feature>
<protein>
    <recommendedName>
        <fullName evidence="4">NADP-dependent oxidoreductase domain-containing protein</fullName>
    </recommendedName>
</protein>
<dbReference type="GO" id="GO:0008270">
    <property type="term" value="F:zinc ion binding"/>
    <property type="evidence" value="ECO:0007669"/>
    <property type="project" value="InterPro"/>
</dbReference>
<dbReference type="Proteomes" id="UP000258309">
    <property type="component" value="Unassembled WGS sequence"/>
</dbReference>
<dbReference type="PANTHER" id="PTHR43364:SF4">
    <property type="entry name" value="NAD(P)-LINKED OXIDOREDUCTASE SUPERFAMILY PROTEIN"/>
    <property type="match status" value="1"/>
</dbReference>
<dbReference type="AlphaFoldDB" id="A0A3E2GXS6"/>
<evidence type="ECO:0000256" key="1">
    <source>
        <dbReference type="ARBA" id="ARBA00006217"/>
    </source>
</evidence>
<dbReference type="SUPFAM" id="SSF53056">
    <property type="entry name" value="beta-carbonic anhydrase, cab"/>
    <property type="match status" value="1"/>
</dbReference>
<feature type="binding site" evidence="3">
    <location>
        <position position="333"/>
    </location>
    <ligand>
        <name>Zn(2+)</name>
        <dbReference type="ChEBI" id="CHEBI:29105"/>
    </ligand>
</feature>
<name>A0A3E2GXS6_SCYLI</name>
<keyword evidence="6" id="KW-1185">Reference proteome</keyword>
<dbReference type="GO" id="GO:0016491">
    <property type="term" value="F:oxidoreductase activity"/>
    <property type="evidence" value="ECO:0007669"/>
    <property type="project" value="UniProtKB-KW"/>
</dbReference>
<dbReference type="InterPro" id="IPR050523">
    <property type="entry name" value="AKR_Detox_Biosynth"/>
</dbReference>
<feature type="domain" description="NADP-dependent oxidoreductase" evidence="4">
    <location>
        <begin position="10"/>
        <end position="264"/>
    </location>
</feature>
<dbReference type="OrthoDB" id="48988at2759"/>
<dbReference type="Gene3D" id="3.20.20.100">
    <property type="entry name" value="NADP-dependent oxidoreductase domain"/>
    <property type="match status" value="1"/>
</dbReference>
<organism evidence="5 6">
    <name type="scientific">Scytalidium lignicola</name>
    <name type="common">Hyphomycete</name>
    <dbReference type="NCBI Taxonomy" id="5539"/>
    <lineage>
        <taxon>Eukaryota</taxon>
        <taxon>Fungi</taxon>
        <taxon>Dikarya</taxon>
        <taxon>Ascomycota</taxon>
        <taxon>Pezizomycotina</taxon>
        <taxon>Leotiomycetes</taxon>
        <taxon>Leotiomycetes incertae sedis</taxon>
        <taxon>Scytalidium</taxon>
    </lineage>
</organism>
<keyword evidence="3" id="KW-0479">Metal-binding</keyword>
<accession>A0A3E2GXS6</accession>
<feature type="non-terminal residue" evidence="5">
    <location>
        <position position="411"/>
    </location>
</feature>
<dbReference type="SMART" id="SM00947">
    <property type="entry name" value="Pro_CA"/>
    <property type="match status" value="1"/>
</dbReference>
<dbReference type="Pfam" id="PF00248">
    <property type="entry name" value="Aldo_ket_red"/>
    <property type="match status" value="1"/>
</dbReference>
<evidence type="ECO:0000256" key="2">
    <source>
        <dbReference type="ARBA" id="ARBA00023002"/>
    </source>
</evidence>
<reference evidence="5 6" key="1">
    <citation type="submission" date="2018-05" db="EMBL/GenBank/DDBJ databases">
        <title>Draft genome sequence of Scytalidium lignicola DSM 105466, a ubiquitous saprotrophic fungus.</title>
        <authorList>
            <person name="Buettner E."/>
            <person name="Gebauer A.M."/>
            <person name="Hofrichter M."/>
            <person name="Liers C."/>
            <person name="Kellner H."/>
        </authorList>
    </citation>
    <scope>NUCLEOTIDE SEQUENCE [LARGE SCALE GENOMIC DNA]</scope>
    <source>
        <strain evidence="5 6">DSM 105466</strain>
    </source>
</reference>
<comment type="cofactor">
    <cofactor evidence="3">
        <name>Zn(2+)</name>
        <dbReference type="ChEBI" id="CHEBI:29105"/>
    </cofactor>
    <text evidence="3">Binds 1 zinc ion per subunit.</text>
</comment>
<dbReference type="InterPro" id="IPR036812">
    <property type="entry name" value="NAD(P)_OxRdtase_dom_sf"/>
</dbReference>
<comment type="caution">
    <text evidence="5">The sequence shown here is derived from an EMBL/GenBank/DDBJ whole genome shotgun (WGS) entry which is preliminary data.</text>
</comment>
<dbReference type="EMBL" id="NCSJ02000303">
    <property type="protein sequence ID" value="RFU25802.1"/>
    <property type="molecule type" value="Genomic_DNA"/>
</dbReference>
<feature type="non-terminal residue" evidence="5">
    <location>
        <position position="1"/>
    </location>
</feature>
<dbReference type="PANTHER" id="PTHR43364">
    <property type="entry name" value="NADH-SPECIFIC METHYLGLYOXAL REDUCTASE-RELATED"/>
    <property type="match status" value="1"/>
</dbReference>
<gene>
    <name evidence="5" type="ORF">B7463_g10536</name>
</gene>
<evidence type="ECO:0000259" key="4">
    <source>
        <dbReference type="Pfam" id="PF00248"/>
    </source>
</evidence>